<dbReference type="EMBL" id="JAHKNI010000010">
    <property type="protein sequence ID" value="MBU3065278.1"/>
    <property type="molecule type" value="Genomic_DNA"/>
</dbReference>
<accession>A0ABS6B7V2</accession>
<keyword evidence="3" id="KW-1185">Reference proteome</keyword>
<dbReference type="Proteomes" id="UP000733379">
    <property type="component" value="Unassembled WGS sequence"/>
</dbReference>
<keyword evidence="1" id="KW-1133">Transmembrane helix</keyword>
<keyword evidence="1" id="KW-0812">Transmembrane</keyword>
<protein>
    <submittedName>
        <fullName evidence="2">Uncharacterized protein</fullName>
    </submittedName>
</protein>
<feature type="transmembrane region" description="Helical" evidence="1">
    <location>
        <begin position="6"/>
        <end position="25"/>
    </location>
</feature>
<comment type="caution">
    <text evidence="2">The sequence shown here is derived from an EMBL/GenBank/DDBJ whole genome shotgun (WGS) entry which is preliminary data.</text>
</comment>
<reference evidence="2 3" key="1">
    <citation type="submission" date="2021-06" db="EMBL/GenBank/DDBJ databases">
        <title>Actinomycetes sequencing.</title>
        <authorList>
            <person name="Shan Q."/>
        </authorList>
    </citation>
    <scope>NUCLEOTIDE SEQUENCE [LARGE SCALE GENOMIC DNA]</scope>
    <source>
        <strain evidence="2 3">NEAU-G5</strain>
    </source>
</reference>
<proteinExistence type="predicted"/>
<organism evidence="2 3">
    <name type="scientific">Nocardia albiluteola</name>
    <dbReference type="NCBI Taxonomy" id="2842303"/>
    <lineage>
        <taxon>Bacteria</taxon>
        <taxon>Bacillati</taxon>
        <taxon>Actinomycetota</taxon>
        <taxon>Actinomycetes</taxon>
        <taxon>Mycobacteriales</taxon>
        <taxon>Nocardiaceae</taxon>
        <taxon>Nocardia</taxon>
    </lineage>
</organism>
<dbReference type="RefSeq" id="WP_215921279.1">
    <property type="nucleotide sequence ID" value="NZ_JAHKNI010000010.1"/>
</dbReference>
<evidence type="ECO:0000256" key="1">
    <source>
        <dbReference type="SAM" id="Phobius"/>
    </source>
</evidence>
<sequence length="111" mass="12079">MMGSWQIFAATMIMAGAMAGVLMRLRPQRLPSGRSVAEIRERIVAESFPPIPVLLAGHSAPEHAPDVPEAHRIMQEHLDCMVSDCPRKAAAHRVLVAAGRITPRRLAAPAR</sequence>
<keyword evidence="1" id="KW-0472">Membrane</keyword>
<evidence type="ECO:0000313" key="2">
    <source>
        <dbReference type="EMBL" id="MBU3065278.1"/>
    </source>
</evidence>
<name>A0ABS6B7V2_9NOCA</name>
<gene>
    <name evidence="2" type="ORF">KO481_27595</name>
</gene>
<evidence type="ECO:0000313" key="3">
    <source>
        <dbReference type="Proteomes" id="UP000733379"/>
    </source>
</evidence>